<sequence length="173" mass="19140">MTKMFSLTSRLFLFFCFLSSLFVNGSMSHAANSSKTSCTVEGSLPWRHVDLSKTAKVEVKPLEGSSEGGDIAIYLMRGEVAAIKTVFLAETGKAEIDYYFGPGGDNGQYLVELSDYRYTAPIYFPDSKIASISINQFVICEGVDPNYPGSQDLSREYERAVQVLSSVRKLLEK</sequence>
<gene>
    <name evidence="1" type="ORF">LCGC14_0109650</name>
</gene>
<reference evidence="1" key="1">
    <citation type="journal article" date="2015" name="Nature">
        <title>Complex archaea that bridge the gap between prokaryotes and eukaryotes.</title>
        <authorList>
            <person name="Spang A."/>
            <person name="Saw J.H."/>
            <person name="Jorgensen S.L."/>
            <person name="Zaremba-Niedzwiedzka K."/>
            <person name="Martijn J."/>
            <person name="Lind A.E."/>
            <person name="van Eijk R."/>
            <person name="Schleper C."/>
            <person name="Guy L."/>
            <person name="Ettema T.J."/>
        </authorList>
    </citation>
    <scope>NUCLEOTIDE SEQUENCE</scope>
</reference>
<evidence type="ECO:0000313" key="1">
    <source>
        <dbReference type="EMBL" id="KKO02103.1"/>
    </source>
</evidence>
<comment type="caution">
    <text evidence="1">The sequence shown here is derived from an EMBL/GenBank/DDBJ whole genome shotgun (WGS) entry which is preliminary data.</text>
</comment>
<proteinExistence type="predicted"/>
<name>A0A0F9VQ88_9ZZZZ</name>
<dbReference type="AlphaFoldDB" id="A0A0F9VQ88"/>
<accession>A0A0F9VQ88</accession>
<protein>
    <submittedName>
        <fullName evidence="1">Uncharacterized protein</fullName>
    </submittedName>
</protein>
<dbReference type="EMBL" id="LAZR01000032">
    <property type="protein sequence ID" value="KKO02103.1"/>
    <property type="molecule type" value="Genomic_DNA"/>
</dbReference>
<organism evidence="1">
    <name type="scientific">marine sediment metagenome</name>
    <dbReference type="NCBI Taxonomy" id="412755"/>
    <lineage>
        <taxon>unclassified sequences</taxon>
        <taxon>metagenomes</taxon>
        <taxon>ecological metagenomes</taxon>
    </lineage>
</organism>